<evidence type="ECO:0000313" key="2">
    <source>
        <dbReference type="EMBL" id="CAH3016500.1"/>
    </source>
</evidence>
<gene>
    <name evidence="2" type="ORF">PEVE_00029825</name>
</gene>
<sequence>MLKQRDQFPNQQLPLADDHLIALQHEQRLSNHPHSERSKAPLHNRHPTPLIDIGDLVYLHSDRNKSRVRDRYLVVTIDPPFCDVKKFIGCQLRSSSYRVKLTECFKVPSDLADPLHVPRLCRGHDSDDEDDPDTTPHPPPSHA</sequence>
<evidence type="ECO:0000313" key="3">
    <source>
        <dbReference type="Proteomes" id="UP001159427"/>
    </source>
</evidence>
<evidence type="ECO:0000256" key="1">
    <source>
        <dbReference type="SAM" id="MobiDB-lite"/>
    </source>
</evidence>
<dbReference type="EMBL" id="CALNXI010000042">
    <property type="protein sequence ID" value="CAH3016500.1"/>
    <property type="molecule type" value="Genomic_DNA"/>
</dbReference>
<protein>
    <submittedName>
        <fullName evidence="2">Uncharacterized protein</fullName>
    </submittedName>
</protein>
<name>A0ABN8LLG0_9CNID</name>
<organism evidence="2 3">
    <name type="scientific">Porites evermanni</name>
    <dbReference type="NCBI Taxonomy" id="104178"/>
    <lineage>
        <taxon>Eukaryota</taxon>
        <taxon>Metazoa</taxon>
        <taxon>Cnidaria</taxon>
        <taxon>Anthozoa</taxon>
        <taxon>Hexacorallia</taxon>
        <taxon>Scleractinia</taxon>
        <taxon>Fungiina</taxon>
        <taxon>Poritidae</taxon>
        <taxon>Porites</taxon>
    </lineage>
</organism>
<accession>A0ABN8LLG0</accession>
<reference evidence="2 3" key="1">
    <citation type="submission" date="2022-05" db="EMBL/GenBank/DDBJ databases">
        <authorList>
            <consortium name="Genoscope - CEA"/>
            <person name="William W."/>
        </authorList>
    </citation>
    <scope>NUCLEOTIDE SEQUENCE [LARGE SCALE GENOMIC DNA]</scope>
</reference>
<proteinExistence type="predicted"/>
<dbReference type="Proteomes" id="UP001159427">
    <property type="component" value="Unassembled WGS sequence"/>
</dbReference>
<feature type="region of interest" description="Disordered" evidence="1">
    <location>
        <begin position="116"/>
        <end position="143"/>
    </location>
</feature>
<keyword evidence="3" id="KW-1185">Reference proteome</keyword>
<comment type="caution">
    <text evidence="2">The sequence shown here is derived from an EMBL/GenBank/DDBJ whole genome shotgun (WGS) entry which is preliminary data.</text>
</comment>